<evidence type="ECO:0000259" key="4">
    <source>
        <dbReference type="PROSITE" id="PS50043"/>
    </source>
</evidence>
<keyword evidence="1 3" id="KW-0597">Phosphoprotein</keyword>
<dbReference type="InterPro" id="IPR011006">
    <property type="entry name" value="CheY-like_superfamily"/>
</dbReference>
<organism evidence="6 7">
    <name type="scientific">Anaerolinea thermophila (strain DSM 14523 / JCM 11388 / NBRC 100420 / UNI-1)</name>
    <dbReference type="NCBI Taxonomy" id="926569"/>
    <lineage>
        <taxon>Bacteria</taxon>
        <taxon>Bacillati</taxon>
        <taxon>Chloroflexota</taxon>
        <taxon>Anaerolineae</taxon>
        <taxon>Anaerolineales</taxon>
        <taxon>Anaerolineaceae</taxon>
        <taxon>Anaerolinea</taxon>
    </lineage>
</organism>
<dbReference type="HOGENOM" id="CLU_000445_90_10_0"/>
<dbReference type="GO" id="GO:0003677">
    <property type="term" value="F:DNA binding"/>
    <property type="evidence" value="ECO:0007669"/>
    <property type="project" value="UniProtKB-KW"/>
</dbReference>
<dbReference type="KEGG" id="atm:ANT_14300"/>
<dbReference type="AlphaFoldDB" id="E8N4U4"/>
<keyword evidence="2" id="KW-0238">DNA-binding</keyword>
<dbReference type="InParanoid" id="E8N4U4"/>
<dbReference type="eggNOG" id="COG2197">
    <property type="taxonomic scope" value="Bacteria"/>
</dbReference>
<dbReference type="SMART" id="SM00421">
    <property type="entry name" value="HTH_LUXR"/>
    <property type="match status" value="1"/>
</dbReference>
<keyword evidence="7" id="KW-1185">Reference proteome</keyword>
<sequence length="222" mass="24635">MEVLEMPRQRILLVDDHEVVRIGLKALLEHHAQFEVIGEASTAKEAIDMVSRYHPDIVLMDIRLPGASGIEACEEITTRFPDTRVVMLTSYAEDEMLFSAIRSGASGYILKQIGGEDLIRALESVGRGEALLDPAVTQRVFQEVRRAVKEEEASAFANLSQQEKHVLLLVSEGKTNREIAKALFLGEGTVRNYVSSILSKLGVSNRAEAAAYAVEHNLREYL</sequence>
<feature type="domain" description="HTH luxR-type" evidence="4">
    <location>
        <begin position="152"/>
        <end position="217"/>
    </location>
</feature>
<dbReference type="PROSITE" id="PS00622">
    <property type="entry name" value="HTH_LUXR_1"/>
    <property type="match status" value="1"/>
</dbReference>
<feature type="modified residue" description="4-aspartylphosphate" evidence="3">
    <location>
        <position position="61"/>
    </location>
</feature>
<dbReference type="PRINTS" id="PR00038">
    <property type="entry name" value="HTHLUXR"/>
</dbReference>
<evidence type="ECO:0000259" key="5">
    <source>
        <dbReference type="PROSITE" id="PS50110"/>
    </source>
</evidence>
<evidence type="ECO:0000313" key="6">
    <source>
        <dbReference type="EMBL" id="BAJ63458.1"/>
    </source>
</evidence>
<dbReference type="CDD" id="cd17535">
    <property type="entry name" value="REC_NarL-like"/>
    <property type="match status" value="1"/>
</dbReference>
<dbReference type="SMART" id="SM00448">
    <property type="entry name" value="REC"/>
    <property type="match status" value="1"/>
</dbReference>
<evidence type="ECO:0000256" key="1">
    <source>
        <dbReference type="ARBA" id="ARBA00022553"/>
    </source>
</evidence>
<dbReference type="PROSITE" id="PS50043">
    <property type="entry name" value="HTH_LUXR_2"/>
    <property type="match status" value="1"/>
</dbReference>
<dbReference type="Gene3D" id="3.40.50.2300">
    <property type="match status" value="1"/>
</dbReference>
<evidence type="ECO:0000313" key="7">
    <source>
        <dbReference type="Proteomes" id="UP000008922"/>
    </source>
</evidence>
<evidence type="ECO:0000256" key="2">
    <source>
        <dbReference type="ARBA" id="ARBA00023125"/>
    </source>
</evidence>
<dbReference type="SUPFAM" id="SSF52172">
    <property type="entry name" value="CheY-like"/>
    <property type="match status" value="1"/>
</dbReference>
<dbReference type="InterPro" id="IPR058245">
    <property type="entry name" value="NreC/VraR/RcsB-like_REC"/>
</dbReference>
<dbReference type="PROSITE" id="PS50110">
    <property type="entry name" value="RESPONSE_REGULATORY"/>
    <property type="match status" value="1"/>
</dbReference>
<dbReference type="InterPro" id="IPR000792">
    <property type="entry name" value="Tscrpt_reg_LuxR_C"/>
</dbReference>
<name>E8N4U4_ANATU</name>
<dbReference type="GO" id="GO:0000160">
    <property type="term" value="P:phosphorelay signal transduction system"/>
    <property type="evidence" value="ECO:0007669"/>
    <property type="project" value="InterPro"/>
</dbReference>
<dbReference type="Proteomes" id="UP000008922">
    <property type="component" value="Chromosome"/>
</dbReference>
<accession>E8N4U4</accession>
<dbReference type="PANTHER" id="PTHR43214:SF43">
    <property type="entry name" value="TWO-COMPONENT RESPONSE REGULATOR"/>
    <property type="match status" value="1"/>
</dbReference>
<reference evidence="6 7" key="1">
    <citation type="submission" date="2010-12" db="EMBL/GenBank/DDBJ databases">
        <title>Whole genome sequence of Anaerolinea thermophila UNI-1.</title>
        <authorList>
            <person name="Narita-Yamada S."/>
            <person name="Kishi E."/>
            <person name="Watanabe Y."/>
            <person name="Takasaki K."/>
            <person name="Ankai A."/>
            <person name="Oguchi A."/>
            <person name="Fukui S."/>
            <person name="Takahashi M."/>
            <person name="Yashiro I."/>
            <person name="Hosoyama A."/>
            <person name="Sekiguchi Y."/>
            <person name="Hanada S."/>
            <person name="Fujita N."/>
        </authorList>
    </citation>
    <scope>NUCLEOTIDE SEQUENCE [LARGE SCALE GENOMIC DNA]</scope>
    <source>
        <strain evidence="7">DSM 14523 / JCM 11388 / NBRC 100420 / UNI-1</strain>
    </source>
</reference>
<dbReference type="Pfam" id="PF00072">
    <property type="entry name" value="Response_reg"/>
    <property type="match status" value="1"/>
</dbReference>
<feature type="domain" description="Response regulatory" evidence="5">
    <location>
        <begin position="10"/>
        <end position="126"/>
    </location>
</feature>
<dbReference type="InterPro" id="IPR039420">
    <property type="entry name" value="WalR-like"/>
</dbReference>
<dbReference type="Pfam" id="PF00196">
    <property type="entry name" value="GerE"/>
    <property type="match status" value="1"/>
</dbReference>
<evidence type="ECO:0000256" key="3">
    <source>
        <dbReference type="PROSITE-ProRule" id="PRU00169"/>
    </source>
</evidence>
<protein>
    <submittedName>
        <fullName evidence="6">NarL family two-component system response regulator</fullName>
    </submittedName>
</protein>
<dbReference type="EMBL" id="AP012029">
    <property type="protein sequence ID" value="BAJ63458.1"/>
    <property type="molecule type" value="Genomic_DNA"/>
</dbReference>
<proteinExistence type="predicted"/>
<gene>
    <name evidence="6" type="ordered locus">ANT_14300</name>
</gene>
<dbReference type="PANTHER" id="PTHR43214">
    <property type="entry name" value="TWO-COMPONENT RESPONSE REGULATOR"/>
    <property type="match status" value="1"/>
</dbReference>
<dbReference type="GO" id="GO:0006355">
    <property type="term" value="P:regulation of DNA-templated transcription"/>
    <property type="evidence" value="ECO:0007669"/>
    <property type="project" value="InterPro"/>
</dbReference>
<dbReference type="CDD" id="cd06170">
    <property type="entry name" value="LuxR_C_like"/>
    <property type="match status" value="1"/>
</dbReference>
<dbReference type="InterPro" id="IPR001789">
    <property type="entry name" value="Sig_transdc_resp-reg_receiver"/>
</dbReference>
<dbReference type="STRING" id="926569.ANT_14300"/>